<accession>A0AB73GZ21</accession>
<evidence type="ECO:0000256" key="4">
    <source>
        <dbReference type="ARBA" id="ARBA00022989"/>
    </source>
</evidence>
<comment type="caution">
    <text evidence="9">The sequence shown here is derived from an EMBL/GenBank/DDBJ whole genome shotgun (WGS) entry which is preliminary data.</text>
</comment>
<keyword evidence="6 8" id="KW-0472">Membrane</keyword>
<evidence type="ECO:0000256" key="1">
    <source>
        <dbReference type="ARBA" id="ARBA00022448"/>
    </source>
</evidence>
<evidence type="ECO:0000256" key="8">
    <source>
        <dbReference type="HAMAP-Rule" id="MF_01521"/>
    </source>
</evidence>
<evidence type="ECO:0000256" key="3">
    <source>
        <dbReference type="ARBA" id="ARBA00022692"/>
    </source>
</evidence>
<feature type="transmembrane region" description="Helical" evidence="8">
    <location>
        <begin position="228"/>
        <end position="251"/>
    </location>
</feature>
<evidence type="ECO:0000256" key="5">
    <source>
        <dbReference type="ARBA" id="ARBA00023065"/>
    </source>
</evidence>
<dbReference type="GO" id="GO:0005886">
    <property type="term" value="C:plasma membrane"/>
    <property type="evidence" value="ECO:0007669"/>
    <property type="project" value="UniProtKB-SubCell"/>
</dbReference>
<feature type="transmembrane region" description="Helical" evidence="8">
    <location>
        <begin position="294"/>
        <end position="313"/>
    </location>
</feature>
<dbReference type="HAMAP" id="MF_01521">
    <property type="entry name" value="MntP_pump"/>
    <property type="match status" value="1"/>
</dbReference>
<organism evidence="9">
    <name type="scientific">Xanthomonas arboricola</name>
    <dbReference type="NCBI Taxonomy" id="56448"/>
    <lineage>
        <taxon>Bacteria</taxon>
        <taxon>Pseudomonadati</taxon>
        <taxon>Pseudomonadota</taxon>
        <taxon>Gammaproteobacteria</taxon>
        <taxon>Lysobacterales</taxon>
        <taxon>Lysobacteraceae</taxon>
        <taxon>Xanthomonas</taxon>
    </lineage>
</organism>
<dbReference type="EMBL" id="JACIIQ010000010">
    <property type="protein sequence ID" value="MBB5671198.1"/>
    <property type="molecule type" value="Genomic_DNA"/>
</dbReference>
<keyword evidence="5 8" id="KW-0406">Ion transport</keyword>
<gene>
    <name evidence="8" type="primary">mntP</name>
    <name evidence="9" type="ORF">FHR65_002765</name>
</gene>
<comment type="subcellular location">
    <subcellularLocation>
        <location evidence="8">Cell membrane</location>
        <topology evidence="8">Multi-pass membrane protein</topology>
    </subcellularLocation>
</comment>
<dbReference type="PANTHER" id="PTHR35529:SF1">
    <property type="entry name" value="MANGANESE EFFLUX PUMP MNTP-RELATED"/>
    <property type="match status" value="1"/>
</dbReference>
<protein>
    <recommendedName>
        <fullName evidence="8">Putative manganese efflux pump MntP</fullName>
    </recommendedName>
</protein>
<feature type="transmembrane region" description="Helical" evidence="8">
    <location>
        <begin position="333"/>
        <end position="357"/>
    </location>
</feature>
<sequence>MERSALVPQRCDGSLAIAVHPNHFASTCGIASRAHRDAGEIAASLSIAALLHDVWKDSTKQALAHARASKHDVSTRTACSTPHISGFPRVFSLPRSPACRPFVAIVKAIGCRIAPLRGHACLALMPENKAKTASPLLAIATAIKIRPTFACAADAPNAAMRWYTARPLGSSLLSHRRKRLHQHTRPLRRGAGNQFRFGETSGMRARRRLARAHVVVTVPNPRMSMSPFSIVLIGFAMSTDAFAAAIGKGAAMRKPQWRDALRAGLIFGCIEAITPVIGWLLGRAASSYVSDYDHWIAFVLLGALGTHMIVAGLRNDADDAEEATSETPKRHGLLALATTGFATSIDAMAVGVSLAFLDVHIGVVAVVVGLCTFSMVTAGVMLGRVLGNLIGKRAEILGGLILVIVGSVILYEHLSGAA</sequence>
<feature type="transmembrane region" description="Helical" evidence="8">
    <location>
        <begin position="363"/>
        <end position="382"/>
    </location>
</feature>
<evidence type="ECO:0000256" key="2">
    <source>
        <dbReference type="ARBA" id="ARBA00022475"/>
    </source>
</evidence>
<comment type="function">
    <text evidence="8">Probably functions as a manganese efflux pump.</text>
</comment>
<reference evidence="9" key="1">
    <citation type="submission" date="2020-08" db="EMBL/GenBank/DDBJ databases">
        <title>Studying the diversity of plant-associated saprophytic bacteria and their role in host health and plant-pathogen interactions.</title>
        <authorList>
            <person name="Potnis N."/>
        </authorList>
    </citation>
    <scope>NUCLEOTIDE SEQUENCE</scope>
    <source>
        <strain evidence="9">F21</strain>
    </source>
</reference>
<dbReference type="Pfam" id="PF02659">
    <property type="entry name" value="Mntp"/>
    <property type="match status" value="1"/>
</dbReference>
<keyword evidence="4 8" id="KW-1133">Transmembrane helix</keyword>
<dbReference type="Proteomes" id="UP000528595">
    <property type="component" value="Unassembled WGS sequence"/>
</dbReference>
<name>A0AB73GZ21_9XANT</name>
<dbReference type="InterPro" id="IPR003810">
    <property type="entry name" value="Mntp/YtaF"/>
</dbReference>
<proteinExistence type="inferred from homology"/>
<dbReference type="PANTHER" id="PTHR35529">
    <property type="entry name" value="MANGANESE EFFLUX PUMP MNTP-RELATED"/>
    <property type="match status" value="1"/>
</dbReference>
<feature type="transmembrane region" description="Helical" evidence="8">
    <location>
        <begin position="394"/>
        <end position="411"/>
    </location>
</feature>
<keyword evidence="2 8" id="KW-1003">Cell membrane</keyword>
<keyword evidence="7 8" id="KW-0464">Manganese</keyword>
<evidence type="ECO:0000256" key="7">
    <source>
        <dbReference type="ARBA" id="ARBA00023211"/>
    </source>
</evidence>
<dbReference type="AlphaFoldDB" id="A0AB73GZ21"/>
<feature type="transmembrane region" description="Helical" evidence="8">
    <location>
        <begin position="263"/>
        <end position="282"/>
    </location>
</feature>
<keyword evidence="3 8" id="KW-0812">Transmembrane</keyword>
<dbReference type="GO" id="GO:0005384">
    <property type="term" value="F:manganese ion transmembrane transporter activity"/>
    <property type="evidence" value="ECO:0007669"/>
    <property type="project" value="UniProtKB-UniRule"/>
</dbReference>
<evidence type="ECO:0000256" key="6">
    <source>
        <dbReference type="ARBA" id="ARBA00023136"/>
    </source>
</evidence>
<keyword evidence="1 8" id="KW-0813">Transport</keyword>
<comment type="similarity">
    <text evidence="8">Belongs to the MntP (TC 9.B.29) family.</text>
</comment>
<dbReference type="InterPro" id="IPR022929">
    <property type="entry name" value="Put_MntP"/>
</dbReference>
<evidence type="ECO:0000313" key="9">
    <source>
        <dbReference type="EMBL" id="MBB5671198.1"/>
    </source>
</evidence>